<dbReference type="Gene3D" id="3.40.190.150">
    <property type="entry name" value="Bordetella uptake gene, domain 1"/>
    <property type="match status" value="1"/>
</dbReference>
<sequence>MTFSTSRRQALQAGAALLALAAAGGAQAQPAGAYPNQPVRLLVGYSPGGPTDILARQIGPALSKALGQQVVVENKPGANGNIAGLETARAQPDGYVLLMGDLTLATNPSLMKDMPFDPVKQLGPVAPVATAPLVLVVHPSIPVRNMTELLAYARSHPGQLSNGTAGNGNLTHLAGEVLKTAAKVDIRQIPYKGSGPALTDLVGGQISMVITGLSSTKGFIDNGRVRPLAITGTRRSPQLPDVPTFAEATGLPLPELNVGSWWGIFAPAGLPAPVAETLNKAIERALADPEVKARLAQMNIDPRPGPAADLGKLLASETATWKRVISQAGIVPQ</sequence>
<dbReference type="SUPFAM" id="SSF53850">
    <property type="entry name" value="Periplasmic binding protein-like II"/>
    <property type="match status" value="1"/>
</dbReference>
<keyword evidence="2" id="KW-0732">Signal</keyword>
<comment type="caution">
    <text evidence="3">The sequence shown here is derived from an EMBL/GenBank/DDBJ whole genome shotgun (WGS) entry which is preliminary data.</text>
</comment>
<dbReference type="CDD" id="cd13578">
    <property type="entry name" value="PBP2_Bug27"/>
    <property type="match status" value="1"/>
</dbReference>
<feature type="signal peptide" evidence="2">
    <location>
        <begin position="1"/>
        <end position="28"/>
    </location>
</feature>
<dbReference type="Proteomes" id="UP001501671">
    <property type="component" value="Unassembled WGS sequence"/>
</dbReference>
<comment type="similarity">
    <text evidence="1">Belongs to the UPF0065 (bug) family.</text>
</comment>
<keyword evidence="4" id="KW-1185">Reference proteome</keyword>
<dbReference type="InterPro" id="IPR042100">
    <property type="entry name" value="Bug_dom1"/>
</dbReference>
<dbReference type="PANTHER" id="PTHR42928">
    <property type="entry name" value="TRICARBOXYLATE-BINDING PROTEIN"/>
    <property type="match status" value="1"/>
</dbReference>
<accession>A0ABP8HQ46</accession>
<dbReference type="Gene3D" id="3.40.190.10">
    <property type="entry name" value="Periplasmic binding protein-like II"/>
    <property type="match status" value="1"/>
</dbReference>
<dbReference type="PIRSF" id="PIRSF017082">
    <property type="entry name" value="YflP"/>
    <property type="match status" value="1"/>
</dbReference>
<feature type="chain" id="PRO_5046926435" evidence="2">
    <location>
        <begin position="29"/>
        <end position="333"/>
    </location>
</feature>
<dbReference type="InterPro" id="IPR006311">
    <property type="entry name" value="TAT_signal"/>
</dbReference>
<protein>
    <submittedName>
        <fullName evidence="3">Tripartite tricarboxylate transporter substrate binding protein</fullName>
    </submittedName>
</protein>
<organism evidence="3 4">
    <name type="scientific">Pigmentiphaga soli</name>
    <dbReference type="NCBI Taxonomy" id="1007095"/>
    <lineage>
        <taxon>Bacteria</taxon>
        <taxon>Pseudomonadati</taxon>
        <taxon>Pseudomonadota</taxon>
        <taxon>Betaproteobacteria</taxon>
        <taxon>Burkholderiales</taxon>
        <taxon>Alcaligenaceae</taxon>
        <taxon>Pigmentiphaga</taxon>
    </lineage>
</organism>
<dbReference type="RefSeq" id="WP_345252152.1">
    <property type="nucleotide sequence ID" value="NZ_BAABFO010000034.1"/>
</dbReference>
<gene>
    <name evidence="3" type="ORF">GCM10023144_44640</name>
</gene>
<evidence type="ECO:0000256" key="1">
    <source>
        <dbReference type="ARBA" id="ARBA00006987"/>
    </source>
</evidence>
<dbReference type="PANTHER" id="PTHR42928:SF5">
    <property type="entry name" value="BLR1237 PROTEIN"/>
    <property type="match status" value="1"/>
</dbReference>
<evidence type="ECO:0000313" key="3">
    <source>
        <dbReference type="EMBL" id="GAA4342533.1"/>
    </source>
</evidence>
<name>A0ABP8HQ46_9BURK</name>
<evidence type="ECO:0000313" key="4">
    <source>
        <dbReference type="Proteomes" id="UP001501671"/>
    </source>
</evidence>
<dbReference type="InterPro" id="IPR005064">
    <property type="entry name" value="BUG"/>
</dbReference>
<reference evidence="4" key="1">
    <citation type="journal article" date="2019" name="Int. J. Syst. Evol. Microbiol.">
        <title>The Global Catalogue of Microorganisms (GCM) 10K type strain sequencing project: providing services to taxonomists for standard genome sequencing and annotation.</title>
        <authorList>
            <consortium name="The Broad Institute Genomics Platform"/>
            <consortium name="The Broad Institute Genome Sequencing Center for Infectious Disease"/>
            <person name="Wu L."/>
            <person name="Ma J."/>
        </authorList>
    </citation>
    <scope>NUCLEOTIDE SEQUENCE [LARGE SCALE GENOMIC DNA]</scope>
    <source>
        <strain evidence="4">JCM 17666</strain>
    </source>
</reference>
<evidence type="ECO:0000256" key="2">
    <source>
        <dbReference type="SAM" id="SignalP"/>
    </source>
</evidence>
<dbReference type="PROSITE" id="PS51318">
    <property type="entry name" value="TAT"/>
    <property type="match status" value="1"/>
</dbReference>
<dbReference type="EMBL" id="BAABFO010000034">
    <property type="protein sequence ID" value="GAA4342533.1"/>
    <property type="molecule type" value="Genomic_DNA"/>
</dbReference>
<dbReference type="Pfam" id="PF03401">
    <property type="entry name" value="TctC"/>
    <property type="match status" value="1"/>
</dbReference>
<proteinExistence type="inferred from homology"/>